<dbReference type="InterPro" id="IPR038765">
    <property type="entry name" value="Papain-like_cys_pep_sf"/>
</dbReference>
<protein>
    <recommendedName>
        <fullName evidence="3">Transglutaminase-like domain-containing protein</fullName>
    </recommendedName>
</protein>
<organism evidence="1 2">
    <name type="scientific">Sphaerochaeta associata</name>
    <dbReference type="NCBI Taxonomy" id="1129264"/>
    <lineage>
        <taxon>Bacteria</taxon>
        <taxon>Pseudomonadati</taxon>
        <taxon>Spirochaetota</taxon>
        <taxon>Spirochaetia</taxon>
        <taxon>Spirochaetales</taxon>
        <taxon>Sphaerochaetaceae</taxon>
        <taxon>Sphaerochaeta</taxon>
    </lineage>
</organism>
<reference evidence="2" key="1">
    <citation type="journal article" date="2024" name="J Bioinform Genom">
        <title>Complete genome sequence of the type strain bacterium Sphaerochaeta associata GLS2t (VKM B-2742)t.</title>
        <authorList>
            <person name="Troshina O.Y."/>
            <person name="Tepeeva A.N."/>
            <person name="Arzamasceva V.O."/>
            <person name="Whitman W.B."/>
            <person name="Varghese N."/>
            <person name="Shapiro N."/>
            <person name="Woyke T."/>
            <person name="Kripides N.C."/>
            <person name="Vasilenko O.V."/>
        </authorList>
    </citation>
    <scope>NUCLEOTIDE SEQUENCE [LARGE SCALE GENOMIC DNA]</scope>
    <source>
        <strain evidence="2">GLS2T</strain>
    </source>
</reference>
<evidence type="ECO:0008006" key="3">
    <source>
        <dbReference type="Google" id="ProtNLM"/>
    </source>
</evidence>
<evidence type="ECO:0000313" key="2">
    <source>
        <dbReference type="Proteomes" id="UP000829708"/>
    </source>
</evidence>
<proteinExistence type="predicted"/>
<dbReference type="Proteomes" id="UP000829708">
    <property type="component" value="Chromosome"/>
</dbReference>
<dbReference type="SUPFAM" id="SSF54001">
    <property type="entry name" value="Cysteine proteinases"/>
    <property type="match status" value="1"/>
</dbReference>
<name>A0ABY4DFP0_9SPIR</name>
<sequence>MNRSNNRRPAFVLVCTILALLISCRPDNGCRIDENAPKFPAFSPYASITDDDIQYLADTYGLPKSDLDAITISDDASKQTLGNTIKGWQEQRMKLTDPNTQTDVSYPMRWNYIMPGMYPVDEMIRDRSMTDESMYKLYGVCWDYAAVFCAIAIQYGLEEGTDIRITAWKKYMSDEMSFDQGPGADYGMSPAEYAALSTKLEANNLYFPDCQMQAAAVETYIHYRPEIYLFGAWVSFDATNPNEEYQNAPYSVVYYDDGANLALCSL</sequence>
<gene>
    <name evidence="1" type="ORF">MUG09_04000</name>
</gene>
<evidence type="ECO:0000313" key="1">
    <source>
        <dbReference type="EMBL" id="UOM51939.1"/>
    </source>
</evidence>
<accession>A0ABY4DFP0</accession>
<keyword evidence="2" id="KW-1185">Reference proteome</keyword>
<dbReference type="EMBL" id="CP094929">
    <property type="protein sequence ID" value="UOM51939.1"/>
    <property type="molecule type" value="Genomic_DNA"/>
</dbReference>
<dbReference type="RefSeq" id="WP_244773807.1">
    <property type="nucleotide sequence ID" value="NZ_CP094929.1"/>
</dbReference>
<dbReference type="PROSITE" id="PS51257">
    <property type="entry name" value="PROKAR_LIPOPROTEIN"/>
    <property type="match status" value="1"/>
</dbReference>